<accession>A0A840MKZ3</accession>
<keyword evidence="2" id="KW-1185">Reference proteome</keyword>
<evidence type="ECO:0000313" key="2">
    <source>
        <dbReference type="Proteomes" id="UP000575898"/>
    </source>
</evidence>
<dbReference type="Gene3D" id="3.40.630.30">
    <property type="match status" value="1"/>
</dbReference>
<dbReference type="SUPFAM" id="SSF55729">
    <property type="entry name" value="Acyl-CoA N-acyltransferases (Nat)"/>
    <property type="match status" value="1"/>
</dbReference>
<sequence>MLSDPPAATCPPTTLEILSSLESISNDAWQALSQGHPALDLSFLNLMHQTGAANLHSGWQPVYPSLWQGGALVAAMPLYIKTHSYGEYVFDWAWADAYHRHGLRYYPKLISALPFTPISAPRLLASQPADRSHLLAAALALLKDDTTLSSLHILFPVAEEHPVLAAAGGLRRDGVQFHWHNQGYGNFEDFLGRMSHDKRKKIHQDRKKVQVHIDEIRCLTGPEITVDDWTFFHRCYAHTYRLHHATPYLSRDFFIQLGEQSPDLSVMFVAYRQGQPIATSWCLKGHDALYGRYWGALEHIPCLHFELCYYQPICFCIARSLARFEGGAQGEHKLARGLAPAATHSYHWLKHAQFNEAVSQYLAQERNGMAAYTSELNERQPFHRSPAK</sequence>
<comment type="caution">
    <text evidence="1">The sequence shown here is derived from an EMBL/GenBank/DDBJ whole genome shotgun (WGS) entry which is preliminary data.</text>
</comment>
<dbReference type="InterPro" id="IPR016181">
    <property type="entry name" value="Acyl_CoA_acyltransferase"/>
</dbReference>
<organism evidence="1 2">
    <name type="scientific">Chitinivorax tropicus</name>
    <dbReference type="NCBI Taxonomy" id="714531"/>
    <lineage>
        <taxon>Bacteria</taxon>
        <taxon>Pseudomonadati</taxon>
        <taxon>Pseudomonadota</taxon>
        <taxon>Betaproteobacteria</taxon>
        <taxon>Chitinivorax</taxon>
    </lineage>
</organism>
<dbReference type="RefSeq" id="WP_184035518.1">
    <property type="nucleotide sequence ID" value="NZ_JACHHY010000004.1"/>
</dbReference>
<dbReference type="InterPro" id="IPR007434">
    <property type="entry name" value="FemAB-like"/>
</dbReference>
<dbReference type="AlphaFoldDB" id="A0A840MKZ3"/>
<dbReference type="Pfam" id="PF04339">
    <property type="entry name" value="FemAB_like"/>
    <property type="match status" value="1"/>
</dbReference>
<protein>
    <recommendedName>
        <fullName evidence="3">N-acetyltransferase</fullName>
    </recommendedName>
</protein>
<name>A0A840MKZ3_9PROT</name>
<evidence type="ECO:0000313" key="1">
    <source>
        <dbReference type="EMBL" id="MBB5017537.1"/>
    </source>
</evidence>
<dbReference type="EMBL" id="JACHHY010000004">
    <property type="protein sequence ID" value="MBB5017537.1"/>
    <property type="molecule type" value="Genomic_DNA"/>
</dbReference>
<reference evidence="1 2" key="1">
    <citation type="submission" date="2020-08" db="EMBL/GenBank/DDBJ databases">
        <title>Genomic Encyclopedia of Type Strains, Phase IV (KMG-IV): sequencing the most valuable type-strain genomes for metagenomic binning, comparative biology and taxonomic classification.</title>
        <authorList>
            <person name="Goeker M."/>
        </authorList>
    </citation>
    <scope>NUCLEOTIDE SEQUENCE [LARGE SCALE GENOMIC DNA]</scope>
    <source>
        <strain evidence="1 2">DSM 27165</strain>
    </source>
</reference>
<dbReference type="PANTHER" id="PTHR47017">
    <property type="entry name" value="ACYL-COA"/>
    <property type="match status" value="1"/>
</dbReference>
<gene>
    <name evidence="1" type="ORF">HNQ59_000806</name>
</gene>
<dbReference type="Proteomes" id="UP000575898">
    <property type="component" value="Unassembled WGS sequence"/>
</dbReference>
<proteinExistence type="predicted"/>
<evidence type="ECO:0008006" key="3">
    <source>
        <dbReference type="Google" id="ProtNLM"/>
    </source>
</evidence>
<dbReference type="PANTHER" id="PTHR47017:SF1">
    <property type="entry name" value="ACYL-COA"/>
    <property type="match status" value="1"/>
</dbReference>